<protein>
    <submittedName>
        <fullName evidence="1">EIF-2-alpha kinase activator GCN1</fullName>
    </submittedName>
</protein>
<evidence type="ECO:0000313" key="2">
    <source>
        <dbReference type="Proteomes" id="UP001626550"/>
    </source>
</evidence>
<dbReference type="EMBL" id="JBJKFK010000061">
    <property type="protein sequence ID" value="KAL3320315.1"/>
    <property type="molecule type" value="Genomic_DNA"/>
</dbReference>
<reference evidence="1 2" key="1">
    <citation type="submission" date="2024-11" db="EMBL/GenBank/DDBJ databases">
        <title>Adaptive evolution of stress response genes in parasites aligns with host niche diversity.</title>
        <authorList>
            <person name="Hahn C."/>
            <person name="Resl P."/>
        </authorList>
    </citation>
    <scope>NUCLEOTIDE SEQUENCE [LARGE SCALE GENOMIC DNA]</scope>
    <source>
        <strain evidence="1">EGGRZ-B1_66</strain>
        <tissue evidence="1">Body</tissue>
    </source>
</reference>
<keyword evidence="1" id="KW-0418">Kinase</keyword>
<keyword evidence="1" id="KW-0808">Transferase</keyword>
<keyword evidence="2" id="KW-1185">Reference proteome</keyword>
<dbReference type="Proteomes" id="UP001626550">
    <property type="component" value="Unassembled WGS sequence"/>
</dbReference>
<accession>A0ABD2QLK1</accession>
<dbReference type="AlphaFoldDB" id="A0ABD2QLK1"/>
<evidence type="ECO:0000313" key="1">
    <source>
        <dbReference type="EMBL" id="KAL3320315.1"/>
    </source>
</evidence>
<organism evidence="1 2">
    <name type="scientific">Cichlidogyrus casuarinus</name>
    <dbReference type="NCBI Taxonomy" id="1844966"/>
    <lineage>
        <taxon>Eukaryota</taxon>
        <taxon>Metazoa</taxon>
        <taxon>Spiralia</taxon>
        <taxon>Lophotrochozoa</taxon>
        <taxon>Platyhelminthes</taxon>
        <taxon>Monogenea</taxon>
        <taxon>Monopisthocotylea</taxon>
        <taxon>Dactylogyridea</taxon>
        <taxon>Ancyrocephalidae</taxon>
        <taxon>Cichlidogyrus</taxon>
    </lineage>
</organism>
<dbReference type="GO" id="GO:0016301">
    <property type="term" value="F:kinase activity"/>
    <property type="evidence" value="ECO:0007669"/>
    <property type="project" value="UniProtKB-KW"/>
</dbReference>
<gene>
    <name evidence="1" type="primary">GCN1L1_1</name>
    <name evidence="1" type="ORF">Ciccas_001010</name>
</gene>
<proteinExistence type="predicted"/>
<comment type="caution">
    <text evidence="1">The sequence shown here is derived from an EMBL/GenBank/DDBJ whole genome shotgun (WGS) entry which is preliminary data.</text>
</comment>
<sequence length="715" mass="79883">MFFDKSGENIPYLAHGLSQELIETLIPDEKAFENVFSTMQKMALRAPETFIPGLTHVIGSVNINLDSFASELTKIDSIEQIQDEVSDFLFNWLCKGSGIKSTSLVIFLASLEKEHSAVFKSIMFSHFGNLIANNTAAYSNAANLISLFTNLCHGNAVSAVNSPNLFVAISSAECALRLLISSEKITPELNTIYSSLFEKAVRSDQSSNIITWLSERNLYRLFALILLHPKNGCARKSAQEACSRMRENLVHVVEAIFSVLYEMTPDCESITNAVSQTAAGATFPNKLIKATLKAWFIPKNGALESSHLVDGLTSLSFGKVIERVTCSLCKMATDENKTHVFLFALRIASHIACTDIPSLVPRLFGLCKLTNQLTQETAVEHLVAHYEELSCLKMMDRTAVRYLSVLSPNLFLKSLIESINDRLSLLETASRQSVDIMRTAEGQLFNQTVLENFPKFDSSWVCVRPNGSVYAYNPQLTQQGIDFMLNQGCNVTLVPVLEKLKGLLTTGQVQLVQEELKKEAEIRERLQRQCSRGRHLLDLLHCAFSDVATLPKAALEERNESIAVQSGQMLSNMLGSLLICPLLAPYAAPVYLSMTNLFLKTALKEAKTENMHTIFAWWSLRLIRPQRMLLIDQGHPSELESEFGKSCLELLAPKNYSTFKEHNDDFFIRECASVCRQLVCKWTSFALNKHSKMCLEFFSTSVSFFKIDAMSDSVS</sequence>
<name>A0ABD2QLK1_9PLAT</name>